<gene>
    <name evidence="1" type="ORF">KM92DES2_20186</name>
</gene>
<dbReference type="AlphaFoldDB" id="A0A212KJG7"/>
<protein>
    <submittedName>
        <fullName evidence="1">Uncharacterized protein</fullName>
    </submittedName>
</protein>
<sequence length="313" mass="34427">MGTALQFETVATPYGTIANVHVLSRWPGGAPQDCRLLAEDTVPTPHGWLTPLYEAEDVRRSSGKSFSLYPNGMWRSLELQNQTTVNTPLGDMPAEWLAWHGNGALKRILLRKGKLSGYWTEQDERKLASQISLSLHGQEMSAKVQGLRFYPSGVLESVTFWPGETIRLVTPLGPMPVRYGCAFYESGALRSCEPARPAHVPTSIGQLAAYDPAASAICGDMNSLCFGEDGEVSSLVTAACSLRWQQGKEQKCMSPRMEKDQLTMLRTVVVPLRVEFLPNGLVRMDDGKQIMQAPSQGITVGPFVALPDMRESR</sequence>
<dbReference type="RefSeq" id="WP_227117954.1">
    <property type="nucleotide sequence ID" value="NZ_LT598928.1"/>
</dbReference>
<proteinExistence type="predicted"/>
<organism evidence="1">
    <name type="scientific">uncultured Desulfovibrio sp</name>
    <dbReference type="NCBI Taxonomy" id="167968"/>
    <lineage>
        <taxon>Bacteria</taxon>
        <taxon>Pseudomonadati</taxon>
        <taxon>Thermodesulfobacteriota</taxon>
        <taxon>Desulfovibrionia</taxon>
        <taxon>Desulfovibrionales</taxon>
        <taxon>Desulfovibrionaceae</taxon>
        <taxon>Desulfovibrio</taxon>
        <taxon>environmental samples</taxon>
    </lineage>
</organism>
<reference evidence="1" key="1">
    <citation type="submission" date="2016-04" db="EMBL/GenBank/DDBJ databases">
        <authorList>
            <person name="Evans L.H."/>
            <person name="Alamgir A."/>
            <person name="Owens N."/>
            <person name="Weber N.D."/>
            <person name="Virtaneva K."/>
            <person name="Barbian K."/>
            <person name="Babar A."/>
            <person name="Rosenke K."/>
        </authorList>
    </citation>
    <scope>NUCLEOTIDE SEQUENCE</scope>
    <source>
        <strain evidence="1">92-2</strain>
    </source>
</reference>
<evidence type="ECO:0000313" key="1">
    <source>
        <dbReference type="EMBL" id="SBW11778.1"/>
    </source>
</evidence>
<accession>A0A212KJG7</accession>
<name>A0A212KJG7_9BACT</name>
<dbReference type="EMBL" id="FLUP01000002">
    <property type="protein sequence ID" value="SBW11778.1"/>
    <property type="molecule type" value="Genomic_DNA"/>
</dbReference>